<dbReference type="SUPFAM" id="SSF101904">
    <property type="entry name" value="GyrA/ParC C-terminal domain-like"/>
    <property type="match status" value="1"/>
</dbReference>
<protein>
    <recommendedName>
        <fullName evidence="8">DNA gyrase subunit A</fullName>
        <ecNumber evidence="8">5.6.2.2</ecNumber>
    </recommendedName>
</protein>
<feature type="short sequence motif" description="GyrA-box" evidence="8">
    <location>
        <begin position="561"/>
        <end position="567"/>
    </location>
</feature>
<dbReference type="GO" id="GO:0005737">
    <property type="term" value="C:cytoplasm"/>
    <property type="evidence" value="ECO:0007669"/>
    <property type="project" value="UniProtKB-SubCell"/>
</dbReference>
<dbReference type="PANTHER" id="PTHR43493">
    <property type="entry name" value="DNA GYRASE/TOPOISOMERASE SUBUNIT A"/>
    <property type="match status" value="1"/>
</dbReference>
<dbReference type="FunFam" id="3.30.1360.40:FF:000002">
    <property type="entry name" value="DNA gyrase subunit A"/>
    <property type="match status" value="1"/>
</dbReference>
<dbReference type="InterPro" id="IPR005743">
    <property type="entry name" value="GyrA"/>
</dbReference>
<evidence type="ECO:0000313" key="12">
    <source>
        <dbReference type="EMBL" id="ONM44289.1"/>
    </source>
</evidence>
<dbReference type="InterPro" id="IPR013758">
    <property type="entry name" value="Topo_IIA_A/C_ab"/>
</dbReference>
<dbReference type="Pfam" id="PF00521">
    <property type="entry name" value="DNA_topoisoIV"/>
    <property type="match status" value="1"/>
</dbReference>
<dbReference type="InterPro" id="IPR002205">
    <property type="entry name" value="Topo_IIA_dom_A"/>
</dbReference>
<evidence type="ECO:0000256" key="5">
    <source>
        <dbReference type="ARBA" id="ARBA00023029"/>
    </source>
</evidence>
<comment type="subunit">
    <text evidence="8">Heterotetramer, composed of two GyrA and two GyrB chains. In the heterotetramer, GyrA contains the active site tyrosine that forms a transient covalent intermediate with DNA, while GyrB binds cofactors and catalyzes ATP hydrolysis.</text>
</comment>
<dbReference type="Gene3D" id="3.30.1360.40">
    <property type="match status" value="1"/>
</dbReference>
<dbReference type="InterPro" id="IPR013757">
    <property type="entry name" value="Topo_IIA_A_a_sf"/>
</dbReference>
<dbReference type="Pfam" id="PF03989">
    <property type="entry name" value="DNA_gyraseA_C"/>
    <property type="match status" value="6"/>
</dbReference>
<evidence type="ECO:0000256" key="7">
    <source>
        <dbReference type="ARBA" id="ARBA00023235"/>
    </source>
</evidence>
<dbReference type="FunFam" id="3.90.199.10:FF:000001">
    <property type="entry name" value="DNA gyrase subunit A"/>
    <property type="match status" value="1"/>
</dbReference>
<comment type="similarity">
    <text evidence="2 8">Belongs to the type II topoisomerase GyrA/ParC subunit family.</text>
</comment>
<dbReference type="InterPro" id="IPR035516">
    <property type="entry name" value="Gyrase/topoIV_suA_C"/>
</dbReference>
<feature type="region of interest" description="Disordered" evidence="10">
    <location>
        <begin position="883"/>
        <end position="919"/>
    </location>
</feature>
<dbReference type="GO" id="GO:0005694">
    <property type="term" value="C:chromosome"/>
    <property type="evidence" value="ECO:0007669"/>
    <property type="project" value="InterPro"/>
</dbReference>
<dbReference type="HAMAP" id="MF_01897">
    <property type="entry name" value="GyrA"/>
    <property type="match status" value="1"/>
</dbReference>
<dbReference type="InterPro" id="IPR050220">
    <property type="entry name" value="Type_II_DNA_Topoisomerases"/>
</dbReference>
<gene>
    <name evidence="8" type="primary">gyrA</name>
    <name evidence="12" type="ORF">BXT89_08595</name>
</gene>
<dbReference type="GO" id="GO:0005524">
    <property type="term" value="F:ATP binding"/>
    <property type="evidence" value="ECO:0007669"/>
    <property type="project" value="UniProtKB-UniRule"/>
</dbReference>
<evidence type="ECO:0000256" key="8">
    <source>
        <dbReference type="HAMAP-Rule" id="MF_01897"/>
    </source>
</evidence>
<dbReference type="SMART" id="SM00434">
    <property type="entry name" value="TOP4c"/>
    <property type="match status" value="1"/>
</dbReference>
<name>A0A1S8DHG8_9GAMM</name>
<dbReference type="PROSITE" id="PS52040">
    <property type="entry name" value="TOPO_IIA"/>
    <property type="match status" value="1"/>
</dbReference>
<keyword evidence="3 8" id="KW-0547">Nucleotide-binding</keyword>
<feature type="domain" description="Topo IIA-type catalytic" evidence="11">
    <location>
        <begin position="34"/>
        <end position="534"/>
    </location>
</feature>
<dbReference type="PANTHER" id="PTHR43493:SF5">
    <property type="entry name" value="DNA GYRASE SUBUNIT A, CHLOROPLASTIC_MITOCHONDRIAL"/>
    <property type="match status" value="1"/>
</dbReference>
<keyword evidence="13" id="KW-1185">Reference proteome</keyword>
<dbReference type="Gene3D" id="3.90.199.10">
    <property type="entry name" value="Topoisomerase II, domain 5"/>
    <property type="match status" value="1"/>
</dbReference>
<feature type="compositionally biased region" description="Acidic residues" evidence="10">
    <location>
        <begin position="887"/>
        <end position="919"/>
    </location>
</feature>
<reference evidence="12 13" key="1">
    <citation type="submission" date="2017-01" db="EMBL/GenBank/DDBJ databases">
        <title>Draft genome sequence of Pseudomonas pachastrellae type strain CCUG 46540T from a deep sea.</title>
        <authorList>
            <person name="Gomila M."/>
            <person name="Mulet M."/>
            <person name="Lalucat J."/>
            <person name="Garcia-Valdes E."/>
        </authorList>
    </citation>
    <scope>NUCLEOTIDE SEQUENCE [LARGE SCALE GENOMIC DNA]</scope>
    <source>
        <strain evidence="12 13">CCUG 46540</strain>
    </source>
</reference>
<dbReference type="GO" id="GO:0006261">
    <property type="term" value="P:DNA-templated DNA replication"/>
    <property type="evidence" value="ECO:0007669"/>
    <property type="project" value="UniProtKB-UniRule"/>
</dbReference>
<evidence type="ECO:0000256" key="3">
    <source>
        <dbReference type="ARBA" id="ARBA00022741"/>
    </source>
</evidence>
<proteinExistence type="inferred from homology"/>
<dbReference type="GO" id="GO:0003677">
    <property type="term" value="F:DNA binding"/>
    <property type="evidence" value="ECO:0007669"/>
    <property type="project" value="UniProtKB-UniRule"/>
</dbReference>
<dbReference type="NCBIfam" id="TIGR01063">
    <property type="entry name" value="gyrA"/>
    <property type="match status" value="1"/>
</dbReference>
<comment type="caution">
    <text evidence="12">The sequence shown here is derived from an EMBL/GenBank/DDBJ whole genome shotgun (WGS) entry which is preliminary data.</text>
</comment>
<comment type="subcellular location">
    <subcellularLocation>
        <location evidence="8">Cytoplasm</location>
    </subcellularLocation>
</comment>
<evidence type="ECO:0000256" key="9">
    <source>
        <dbReference type="PROSITE-ProRule" id="PRU01384"/>
    </source>
</evidence>
<evidence type="ECO:0000256" key="1">
    <source>
        <dbReference type="ARBA" id="ARBA00000185"/>
    </source>
</evidence>
<dbReference type="SUPFAM" id="SSF56719">
    <property type="entry name" value="Type II DNA topoisomerase"/>
    <property type="match status" value="1"/>
</dbReference>
<feature type="active site" description="O-(5'-phospho-DNA)-tyrosine intermediate" evidence="8 9">
    <location>
        <position position="122"/>
    </location>
</feature>
<dbReference type="EMBL" id="MUBC01000015">
    <property type="protein sequence ID" value="ONM44289.1"/>
    <property type="molecule type" value="Genomic_DNA"/>
</dbReference>
<dbReference type="NCBIfam" id="NF004044">
    <property type="entry name" value="PRK05561.1"/>
    <property type="match status" value="1"/>
</dbReference>
<dbReference type="InterPro" id="IPR006691">
    <property type="entry name" value="GyrA/parC_rep"/>
</dbReference>
<keyword evidence="8" id="KW-0963">Cytoplasm</keyword>
<keyword evidence="5 8" id="KW-0799">Topoisomerase</keyword>
<dbReference type="NCBIfam" id="NF004043">
    <property type="entry name" value="PRK05560.1"/>
    <property type="match status" value="1"/>
</dbReference>
<evidence type="ECO:0000256" key="6">
    <source>
        <dbReference type="ARBA" id="ARBA00023125"/>
    </source>
</evidence>
<keyword evidence="4 8" id="KW-0067">ATP-binding</keyword>
<evidence type="ECO:0000259" key="11">
    <source>
        <dbReference type="PROSITE" id="PS52040"/>
    </source>
</evidence>
<comment type="function">
    <text evidence="8">A type II topoisomerase that negatively supercoils closed circular double-stranded (ds) DNA in an ATP-dependent manner to modulate DNA topology and maintain chromosomes in an underwound state. Negative supercoiling favors strand separation, and DNA replication, transcription, recombination and repair, all of which involve strand separation. Also able to catalyze the interconversion of other topological isomers of dsDNA rings, including catenanes and knotted rings. Type II topoisomerases break and join 2 DNA strands simultaneously in an ATP-dependent manner.</text>
</comment>
<dbReference type="AlphaFoldDB" id="A0A1S8DHG8"/>
<evidence type="ECO:0000313" key="13">
    <source>
        <dbReference type="Proteomes" id="UP000242847"/>
    </source>
</evidence>
<keyword evidence="7 8" id="KW-0413">Isomerase</keyword>
<organism evidence="12 13">
    <name type="scientific">Halopseudomonas pachastrellae</name>
    <dbReference type="NCBI Taxonomy" id="254161"/>
    <lineage>
        <taxon>Bacteria</taxon>
        <taxon>Pseudomonadati</taxon>
        <taxon>Pseudomonadota</taxon>
        <taxon>Gammaproteobacteria</taxon>
        <taxon>Pseudomonadales</taxon>
        <taxon>Pseudomonadaceae</taxon>
        <taxon>Halopseudomonas</taxon>
    </lineage>
</organism>
<comment type="miscellaneous">
    <text evidence="8">Few gyrases are as efficient as E.coli at forming negative supercoils. Not all organisms have 2 type II topoisomerases; in organisms with a single type II topoisomerase this enzyme also has to decatenate newly replicated chromosomes.</text>
</comment>
<dbReference type="Gene3D" id="2.120.10.90">
    <property type="entry name" value="DNA gyrase/topoisomerase IV, subunit A, C-terminal"/>
    <property type="match status" value="1"/>
</dbReference>
<dbReference type="Proteomes" id="UP000242847">
    <property type="component" value="Unassembled WGS sequence"/>
</dbReference>
<dbReference type="InterPro" id="IPR013760">
    <property type="entry name" value="Topo_IIA-like_dom_sf"/>
</dbReference>
<dbReference type="Gene3D" id="1.10.268.10">
    <property type="entry name" value="Topoisomerase, domain 3"/>
    <property type="match status" value="1"/>
</dbReference>
<accession>A0A1S8DHG8</accession>
<evidence type="ECO:0000256" key="4">
    <source>
        <dbReference type="ARBA" id="ARBA00022840"/>
    </source>
</evidence>
<evidence type="ECO:0000256" key="10">
    <source>
        <dbReference type="SAM" id="MobiDB-lite"/>
    </source>
</evidence>
<dbReference type="GO" id="GO:0006265">
    <property type="term" value="P:DNA topological change"/>
    <property type="evidence" value="ECO:0007669"/>
    <property type="project" value="UniProtKB-UniRule"/>
</dbReference>
<sequence>MGELAKEILPVNIEDELKQSYLDYAMSVIVGRALPDVRDGLKPVHRRVLYAMSELGNDWNKPYLKSARVVGDVIGKYHPHGDSAVYDTIVRMAQNFSMRYPLVDGQGNFGSIDGDNAAAMRYTEVRMAKLTHELLADLDKETVDWVPNYDGKEQIPDVLPTKIPHLLVNGSSGIAVGMATNIPPHNLTEVINGCLAVISNPDISIDELMEFIPGPDFPTAGIINGRAGIVEAYRTGRGRIYVRARCEIEDIDKVGGRQQIVISELPYQLNKARLIEKIAELVKEKKLEGITELRDESDKDGIRVVIELRRGEVPEVVLNNLYSQTQMQSVFGINVVGLLDGQPKILNLKELLEAFVRHRREVVTRRTVYELRKARERGHILEGQAVALSNIDPVIELIKKSPSPAEAREALIATAWAPGTVIEMVERAGAESCRPDGLDEQYGLREGKYYLSPEQAQAILDLRLHRLTGLEHEKLLTEYQQILEQIGELLRILNSQERLMEVIVEELEKVRDDFGDERRTEIVASRMDLSLADLIAEEERVVTISHGGYAKSQPLTDYQAQRRGGRGKAATGVKDEDYVEHLLVAHSHATLLLFSSRGKVYWLKTYEIPEASRAARGRPLVNLLPLEEGEWITAMLQVDLEALQQQSAEEGEELEDEAGVIEGEAVEVEADAEGDADSDDDDNDEPTGSYIFMATARGTVKKTPLVQFSRPRSNGLIALRLEEGDTLIAAAITDGSRDIMLFSDGGKVIRFKERHVRTMGRTARGVRGMRLPAEQRLISMLIPEPEAQILTASERGYGKRTVLDEFPRRGRGGQGVIAMVSNERNGALVGAVQVVDGEEIMLISDQGTLVRTRVSEVSSLSRNTQGVMLIRLAPEEKLVGLERVQEPSEEEIEMAVEAAEEGEAQQPEGDEQQPVDDQE</sequence>
<dbReference type="CDD" id="cd00187">
    <property type="entry name" value="TOP4c"/>
    <property type="match status" value="1"/>
</dbReference>
<dbReference type="RefSeq" id="WP_083726696.1">
    <property type="nucleotide sequence ID" value="NZ_FOUD01000017.1"/>
</dbReference>
<dbReference type="GO" id="GO:0009330">
    <property type="term" value="C:DNA topoisomerase type II (double strand cut, ATP-hydrolyzing) complex"/>
    <property type="evidence" value="ECO:0007669"/>
    <property type="project" value="TreeGrafter"/>
</dbReference>
<comment type="catalytic activity">
    <reaction evidence="1 8 9">
        <text>ATP-dependent breakage, passage and rejoining of double-stranded DNA.</text>
        <dbReference type="EC" id="5.6.2.2"/>
    </reaction>
</comment>
<dbReference type="OrthoDB" id="9806486at2"/>
<keyword evidence="6 8" id="KW-0238">DNA-binding</keyword>
<dbReference type="STRING" id="254161.SAMN05216256_11792"/>
<dbReference type="GO" id="GO:0034335">
    <property type="term" value="F:DNA negative supercoiling activity"/>
    <property type="evidence" value="ECO:0007669"/>
    <property type="project" value="UniProtKB-ARBA"/>
</dbReference>
<dbReference type="EC" id="5.6.2.2" evidence="8"/>
<evidence type="ECO:0000256" key="2">
    <source>
        <dbReference type="ARBA" id="ARBA00008263"/>
    </source>
</evidence>